<gene>
    <name evidence="4" type="ORF">JVT61DRAFT_12994</name>
</gene>
<keyword evidence="5" id="KW-1185">Reference proteome</keyword>
<proteinExistence type="predicted"/>
<evidence type="ECO:0000256" key="2">
    <source>
        <dbReference type="ARBA" id="ARBA00023274"/>
    </source>
</evidence>
<name>A0A8I3AB61_9AGAM</name>
<comment type="caution">
    <text evidence="4">The sequence shown here is derived from an EMBL/GenBank/DDBJ whole genome shotgun (WGS) entry which is preliminary data.</text>
</comment>
<evidence type="ECO:0000256" key="3">
    <source>
        <dbReference type="ARBA" id="ARBA00035264"/>
    </source>
</evidence>
<evidence type="ECO:0000256" key="1">
    <source>
        <dbReference type="ARBA" id="ARBA00022980"/>
    </source>
</evidence>
<dbReference type="GO" id="GO:0006412">
    <property type="term" value="P:translation"/>
    <property type="evidence" value="ECO:0007669"/>
    <property type="project" value="InterPro"/>
</dbReference>
<dbReference type="Gene3D" id="4.10.640.10">
    <property type="entry name" value="Ribosomal protein S18"/>
    <property type="match status" value="1"/>
</dbReference>
<dbReference type="GO" id="GO:1990904">
    <property type="term" value="C:ribonucleoprotein complex"/>
    <property type="evidence" value="ECO:0007669"/>
    <property type="project" value="UniProtKB-KW"/>
</dbReference>
<dbReference type="GO" id="GO:0005840">
    <property type="term" value="C:ribosome"/>
    <property type="evidence" value="ECO:0007669"/>
    <property type="project" value="UniProtKB-KW"/>
</dbReference>
<dbReference type="InterPro" id="IPR036870">
    <property type="entry name" value="Ribosomal_bS18_sf"/>
</dbReference>
<reference evidence="4" key="1">
    <citation type="submission" date="2021-03" db="EMBL/GenBank/DDBJ databases">
        <title>Evolutionary innovations through gain and loss of genes in the ectomycorrhizal Boletales.</title>
        <authorList>
            <person name="Wu G."/>
            <person name="Miyauchi S."/>
            <person name="Morin E."/>
            <person name="Yang Z.-L."/>
            <person name="Xu J."/>
            <person name="Martin F.M."/>
        </authorList>
    </citation>
    <scope>NUCLEOTIDE SEQUENCE</scope>
    <source>
        <strain evidence="4">BR01</strain>
    </source>
</reference>
<dbReference type="EMBL" id="JAGFBS010000006">
    <property type="protein sequence ID" value="KAG6378721.1"/>
    <property type="molecule type" value="Genomic_DNA"/>
</dbReference>
<dbReference type="PRINTS" id="PR00974">
    <property type="entry name" value="RIBOSOMALS18"/>
</dbReference>
<dbReference type="InterPro" id="IPR001648">
    <property type="entry name" value="Ribosomal_bS18"/>
</dbReference>
<dbReference type="Proteomes" id="UP000683000">
    <property type="component" value="Unassembled WGS sequence"/>
</dbReference>
<dbReference type="OrthoDB" id="21463at2759"/>
<protein>
    <recommendedName>
        <fullName evidence="3">Small ribosomal subunit protein bS18m</fullName>
    </recommendedName>
</protein>
<accession>A0A8I3AB61</accession>
<dbReference type="AlphaFoldDB" id="A0A8I3AB61"/>
<dbReference type="SUPFAM" id="SSF46911">
    <property type="entry name" value="Ribosomal protein S18"/>
    <property type="match status" value="1"/>
</dbReference>
<keyword evidence="2" id="KW-0687">Ribonucleoprotein</keyword>
<dbReference type="Pfam" id="PF01084">
    <property type="entry name" value="Ribosomal_S18"/>
    <property type="match status" value="1"/>
</dbReference>
<evidence type="ECO:0000313" key="4">
    <source>
        <dbReference type="EMBL" id="KAG6378721.1"/>
    </source>
</evidence>
<organism evidence="4 5">
    <name type="scientific">Boletus reticuloceps</name>
    <dbReference type="NCBI Taxonomy" id="495285"/>
    <lineage>
        <taxon>Eukaryota</taxon>
        <taxon>Fungi</taxon>
        <taxon>Dikarya</taxon>
        <taxon>Basidiomycota</taxon>
        <taxon>Agaricomycotina</taxon>
        <taxon>Agaricomycetes</taxon>
        <taxon>Agaricomycetidae</taxon>
        <taxon>Boletales</taxon>
        <taxon>Boletineae</taxon>
        <taxon>Boletaceae</taxon>
        <taxon>Boletoideae</taxon>
        <taxon>Boletus</taxon>
    </lineage>
</organism>
<dbReference type="GO" id="GO:0003735">
    <property type="term" value="F:structural constituent of ribosome"/>
    <property type="evidence" value="ECO:0007669"/>
    <property type="project" value="InterPro"/>
</dbReference>
<keyword evidence="1" id="KW-0689">Ribosomal protein</keyword>
<evidence type="ECO:0000313" key="5">
    <source>
        <dbReference type="Proteomes" id="UP000683000"/>
    </source>
</evidence>
<sequence>MLVLDIAARAIARTRSRLSPLRFSSTLRGDQQHLHDILDQAEDARSSSPVETTPWQATGFRRNFASGMFIRPHYWTYQHRFQPKTVRTAPPLVAPGRKEAYQHDVLRELGIDPLWETSNSTLLATFVSDLGKIRPRTYTRLTTKTQRRVGKAIRRAKMMGIIPLFYNPRMMPKPGQLK</sequence>